<dbReference type="InterPro" id="IPR010610">
    <property type="entry name" value="EryCIII-like_C"/>
</dbReference>
<dbReference type="OrthoDB" id="5835829at2759"/>
<evidence type="ECO:0000259" key="4">
    <source>
        <dbReference type="Pfam" id="PF06722"/>
    </source>
</evidence>
<proteinExistence type="predicted"/>
<evidence type="ECO:0000259" key="3">
    <source>
        <dbReference type="Pfam" id="PF03033"/>
    </source>
</evidence>
<organism evidence="5">
    <name type="scientific">Fusarium oxysporum f. sp. pisi HDV247</name>
    <dbReference type="NCBI Taxonomy" id="1080344"/>
    <lineage>
        <taxon>Eukaryota</taxon>
        <taxon>Fungi</taxon>
        <taxon>Dikarya</taxon>
        <taxon>Ascomycota</taxon>
        <taxon>Pezizomycotina</taxon>
        <taxon>Sordariomycetes</taxon>
        <taxon>Hypocreomycetidae</taxon>
        <taxon>Hypocreales</taxon>
        <taxon>Nectriaceae</taxon>
        <taxon>Fusarium</taxon>
        <taxon>Fusarium oxysporum species complex</taxon>
    </lineage>
</organism>
<dbReference type="HOGENOM" id="CLU_000537_1_1_1"/>
<dbReference type="Pfam" id="PF03033">
    <property type="entry name" value="Glyco_transf_28"/>
    <property type="match status" value="1"/>
</dbReference>
<name>W9ND42_FUSOX</name>
<accession>W9ND42</accession>
<protein>
    <submittedName>
        <fullName evidence="5">Uncharacterized protein</fullName>
    </submittedName>
</protein>
<dbReference type="Gene3D" id="3.40.50.2000">
    <property type="entry name" value="Glycogen Phosphorylase B"/>
    <property type="match status" value="2"/>
</dbReference>
<feature type="domain" description="Glycosyltransferase family 28 N-terminal" evidence="3">
    <location>
        <begin position="99"/>
        <end position="246"/>
    </location>
</feature>
<sequence length="804" mass="86733">MTSVPKPGSRLESGESSKQNCSDLYDDPPPYGLHSAGDLLDSSAAISGDGRIDIAFSSNSPAQLASLLPTLSQQLPGADEDQESAPPKINLKCPRLNLVIQVVGSRGDVQPFIAYGTALRQYGHRVRIATHNNFADFVRESGLEFYPIGGDPADLMAYMVRNPGLIPSLESLRGGDIGRKRRMIKEMLDGCWEACFHPDPLNHEPFIANAIIANPPSFAHVHCAQALGVPVHIMFTMPWTATKAFPHPLANFKKNNIEPSTANWLSYGVVEMMTWQGLGDVINDWRRKSLGLDSIQASMGPGITTSLRIPHTYCWSPTIIPKPADWGPEIDVCGFFMRDEPTYNPPPELDHFLRAGPPPVYVGFGSIVIDDPQRLTNIILEATKKCGVRVIISRGWSKLGGDSSSTDSVFYLGDCPHEWLFKRVLVVVHHGGAGTTACGLVNARPTIIVPFFGDQPFWGGVVASIGAGPHPIPHKELTVETLVEALQYCLLDEANSAAQHVALRMSAEKGVDNAVTSLHHNLPVKAMMCDALPQCAATWLCEKKGHVLKLSDLAAATLIAEKKLKKSDLEPIGVQFYDTDVERCDPLTGGASSVLGMLTDMTVALGSAFIDPFKEYKRHRKQPREDGSQGSKGGASGAAAMAAGKNIGKVYGAMTKGALLDLPLAFAEGLRNAPKLYGAEPDDYGQVKDWKSGTVVGGKALGMGLYNSVTGLVTEPYKGAKTEGTVGFLKGIGKGSVGFVTKSGTATFGIFAYPAQGVYKSIISKKDQNLYQQRVAARDRALAFVDTERKKMLLGWFSQAFAKK</sequence>
<dbReference type="InterPro" id="IPR002213">
    <property type="entry name" value="UDP_glucos_trans"/>
</dbReference>
<dbReference type="Pfam" id="PF06722">
    <property type="entry name" value="EryCIII-like_C"/>
    <property type="match status" value="1"/>
</dbReference>
<dbReference type="PANTHER" id="PTHR48050:SF27">
    <property type="entry name" value="GLUCOSYLTRANSFERASE, PUTATIVE (AFU_ORTHOLOGUE AFUA_7G04880)-RELATED"/>
    <property type="match status" value="1"/>
</dbReference>
<dbReference type="GO" id="GO:0005975">
    <property type="term" value="P:carbohydrate metabolic process"/>
    <property type="evidence" value="ECO:0007669"/>
    <property type="project" value="InterPro"/>
</dbReference>
<dbReference type="PANTHER" id="PTHR48050">
    <property type="entry name" value="STEROL 3-BETA-GLUCOSYLTRANSFERASE"/>
    <property type="match status" value="1"/>
</dbReference>
<evidence type="ECO:0000256" key="1">
    <source>
        <dbReference type="ARBA" id="ARBA00022679"/>
    </source>
</evidence>
<dbReference type="FunFam" id="3.40.50.2000:FF:000100">
    <property type="entry name" value="Glycosyltransferase family 1 protein"/>
    <property type="match status" value="1"/>
</dbReference>
<dbReference type="AlphaFoldDB" id="W9ND42"/>
<gene>
    <name evidence="5" type="ORF">FOVG_17953</name>
</gene>
<dbReference type="CDD" id="cd03784">
    <property type="entry name" value="GT1_Gtf-like"/>
    <property type="match status" value="1"/>
</dbReference>
<dbReference type="GO" id="GO:0016906">
    <property type="term" value="F:sterol 3-beta-glucosyltransferase activity"/>
    <property type="evidence" value="ECO:0007669"/>
    <property type="project" value="UniProtKB-ARBA"/>
</dbReference>
<dbReference type="FunFam" id="3.40.50.2000:FF:000009">
    <property type="entry name" value="Sterol 3-beta-glucosyltransferase UGT80A2"/>
    <property type="match status" value="1"/>
</dbReference>
<feature type="region of interest" description="Disordered" evidence="2">
    <location>
        <begin position="618"/>
        <end position="637"/>
    </location>
</feature>
<reference evidence="5" key="1">
    <citation type="submission" date="2011-10" db="EMBL/GenBank/DDBJ databases">
        <title>The Genome Sequence of Fusarium oxysporum HDV247.</title>
        <authorList>
            <consortium name="The Broad Institute Genome Sequencing Platform"/>
            <person name="Ma L.-J."/>
            <person name="Gale L.R."/>
            <person name="Schwartz D.C."/>
            <person name="Zhou S."/>
            <person name="Corby-Kistler H."/>
            <person name="Young S.K."/>
            <person name="Zeng Q."/>
            <person name="Gargeya S."/>
            <person name="Fitzgerald M."/>
            <person name="Haas B."/>
            <person name="Abouelleil A."/>
            <person name="Alvarado L."/>
            <person name="Arachchi H.M."/>
            <person name="Berlin A."/>
            <person name="Brown A."/>
            <person name="Chapman S.B."/>
            <person name="Chen Z."/>
            <person name="Dunbar C."/>
            <person name="Freedman E."/>
            <person name="Gearin G."/>
            <person name="Goldberg J."/>
            <person name="Griggs A."/>
            <person name="Gujja S."/>
            <person name="Heiman D."/>
            <person name="Howarth C."/>
            <person name="Larson L."/>
            <person name="Lui A."/>
            <person name="MacDonald P.J.P."/>
            <person name="Montmayeur A."/>
            <person name="Murphy C."/>
            <person name="Neiman D."/>
            <person name="Pearson M."/>
            <person name="Priest M."/>
            <person name="Roberts A."/>
            <person name="Saif S."/>
            <person name="Shea T."/>
            <person name="Shenoy N."/>
            <person name="Sisk P."/>
            <person name="Stolte C."/>
            <person name="Sykes S."/>
            <person name="Wortman J."/>
            <person name="Nusbaum C."/>
            <person name="Birren B."/>
        </authorList>
    </citation>
    <scope>NUCLEOTIDE SEQUENCE [LARGE SCALE GENOMIC DNA]</scope>
    <source>
        <strain evidence="5">HDV247</strain>
    </source>
</reference>
<evidence type="ECO:0000313" key="5">
    <source>
        <dbReference type="EMBL" id="EXA30688.1"/>
    </source>
</evidence>
<dbReference type="SUPFAM" id="SSF53756">
    <property type="entry name" value="UDP-Glycosyltransferase/glycogen phosphorylase"/>
    <property type="match status" value="1"/>
</dbReference>
<dbReference type="Proteomes" id="UP000030751">
    <property type="component" value="Unassembled WGS sequence"/>
</dbReference>
<reference evidence="5" key="2">
    <citation type="submission" date="2012-05" db="EMBL/GenBank/DDBJ databases">
        <title>Annotation of the Genome Sequence of Fusarium oxysporum HDV247.</title>
        <authorList>
            <consortium name="The Broad Institute Genomics Platform"/>
            <person name="Ma L.-J."/>
            <person name="Corby-Kistler H."/>
            <person name="Broz K."/>
            <person name="Gale L.R."/>
            <person name="Jonkers W."/>
            <person name="O'Donnell K."/>
            <person name="Ploetz R."/>
            <person name="Steinberg C."/>
            <person name="Schwartz D.C."/>
            <person name="VanEtten H."/>
            <person name="Zhou S."/>
            <person name="Young S.K."/>
            <person name="Zeng Q."/>
            <person name="Gargeya S."/>
            <person name="Fitzgerald M."/>
            <person name="Abouelleil A."/>
            <person name="Alvarado L."/>
            <person name="Chapman S.B."/>
            <person name="Gainer-Dewar J."/>
            <person name="Goldberg J."/>
            <person name="Griggs A."/>
            <person name="Gujja S."/>
            <person name="Hansen M."/>
            <person name="Howarth C."/>
            <person name="Imamovic A."/>
            <person name="Ireland A."/>
            <person name="Larimer J."/>
            <person name="McCowan C."/>
            <person name="Murphy C."/>
            <person name="Pearson M."/>
            <person name="Poon T.W."/>
            <person name="Priest M."/>
            <person name="Roberts A."/>
            <person name="Saif S."/>
            <person name="Shea T."/>
            <person name="Sykes S."/>
            <person name="Wortman J."/>
            <person name="Nusbaum C."/>
            <person name="Birren B."/>
        </authorList>
    </citation>
    <scope>NUCLEOTIDE SEQUENCE</scope>
    <source>
        <strain evidence="5">HDV247</strain>
    </source>
</reference>
<evidence type="ECO:0000256" key="2">
    <source>
        <dbReference type="SAM" id="MobiDB-lite"/>
    </source>
</evidence>
<dbReference type="InterPro" id="IPR050426">
    <property type="entry name" value="Glycosyltransferase_28"/>
</dbReference>
<dbReference type="InterPro" id="IPR004276">
    <property type="entry name" value="GlycoTrans_28_N"/>
</dbReference>
<dbReference type="EMBL" id="JH651038">
    <property type="protein sequence ID" value="EXA30688.1"/>
    <property type="molecule type" value="Genomic_DNA"/>
</dbReference>
<feature type="region of interest" description="Disordered" evidence="2">
    <location>
        <begin position="1"/>
        <end position="33"/>
    </location>
</feature>
<keyword evidence="1" id="KW-0808">Transferase</keyword>
<feature type="domain" description="Erythromycin biosynthesis protein CIII-like C-terminal" evidence="4">
    <location>
        <begin position="415"/>
        <end position="507"/>
    </location>
</feature>